<reference evidence="1 2" key="1">
    <citation type="submission" date="2021-01" db="EMBL/GenBank/DDBJ databases">
        <title>Chromosome-level genome assembly of a human fungal pathogen reveals clustering of transcriptionally co-regulated genes.</title>
        <authorList>
            <person name="Voorhies M."/>
            <person name="Cohen S."/>
            <person name="Shea T.P."/>
            <person name="Petrus S."/>
            <person name="Munoz J.F."/>
            <person name="Poplawski S."/>
            <person name="Goldman W.E."/>
            <person name="Michael T."/>
            <person name="Cuomo C.A."/>
            <person name="Sil A."/>
            <person name="Beyhan S."/>
        </authorList>
    </citation>
    <scope>NUCLEOTIDE SEQUENCE [LARGE SCALE GENOMIC DNA]</scope>
    <source>
        <strain evidence="1 2">G184AR</strain>
    </source>
</reference>
<proteinExistence type="predicted"/>
<comment type="caution">
    <text evidence="1">The sequence shown here is derived from an EMBL/GenBank/DDBJ whole genome shotgun (WGS) entry which is preliminary data.</text>
</comment>
<dbReference type="VEuPathDB" id="FungiDB:I7I52_05538"/>
<name>A0A8H8CXB8_AJECA</name>
<dbReference type="Proteomes" id="UP000670092">
    <property type="component" value="Unassembled WGS sequence"/>
</dbReference>
<gene>
    <name evidence="1" type="ORF">I7I52_05538</name>
</gene>
<evidence type="ECO:0000313" key="2">
    <source>
        <dbReference type="Proteomes" id="UP000670092"/>
    </source>
</evidence>
<protein>
    <submittedName>
        <fullName evidence="1">Uncharacterized protein</fullName>
    </submittedName>
</protein>
<dbReference type="AlphaFoldDB" id="A0A8H8CXB8"/>
<sequence length="88" mass="9862">MYTAKSRIPFPHCNSYSINSDVFIFCYLADAQYGRDTNIHSDIVQNGCLPELSAMLCLDSSERSSSQKRSNALFSDSCLIHLFLSQGM</sequence>
<organism evidence="1 2">
    <name type="scientific">Ajellomyces capsulatus</name>
    <name type="common">Darling's disease fungus</name>
    <name type="synonym">Histoplasma capsulatum</name>
    <dbReference type="NCBI Taxonomy" id="5037"/>
    <lineage>
        <taxon>Eukaryota</taxon>
        <taxon>Fungi</taxon>
        <taxon>Dikarya</taxon>
        <taxon>Ascomycota</taxon>
        <taxon>Pezizomycotina</taxon>
        <taxon>Eurotiomycetes</taxon>
        <taxon>Eurotiomycetidae</taxon>
        <taxon>Onygenales</taxon>
        <taxon>Ajellomycetaceae</taxon>
        <taxon>Histoplasma</taxon>
    </lineage>
</organism>
<accession>A0A8H8CXB8</accession>
<evidence type="ECO:0000313" key="1">
    <source>
        <dbReference type="EMBL" id="KAG5294031.1"/>
    </source>
</evidence>
<dbReference type="EMBL" id="JAEVHI010000004">
    <property type="protein sequence ID" value="KAG5294031.1"/>
    <property type="molecule type" value="Genomic_DNA"/>
</dbReference>